<dbReference type="SUPFAM" id="SSF57756">
    <property type="entry name" value="Retrovirus zinc finger-like domains"/>
    <property type="match status" value="1"/>
</dbReference>
<feature type="compositionally biased region" description="Basic and acidic residues" evidence="2">
    <location>
        <begin position="720"/>
        <end position="740"/>
    </location>
</feature>
<name>A0A388L5U8_CHABU</name>
<dbReference type="EMBL" id="BFEA01000274">
    <property type="protein sequence ID" value="GBG77664.1"/>
    <property type="molecule type" value="Genomic_DNA"/>
</dbReference>
<protein>
    <recommendedName>
        <fullName evidence="3">CCHC-type domain-containing protein</fullName>
    </recommendedName>
</protein>
<evidence type="ECO:0000256" key="1">
    <source>
        <dbReference type="PROSITE-ProRule" id="PRU00047"/>
    </source>
</evidence>
<dbReference type="InterPro" id="IPR036875">
    <property type="entry name" value="Znf_CCHC_sf"/>
</dbReference>
<dbReference type="SMART" id="SM00343">
    <property type="entry name" value="ZnF_C2HC"/>
    <property type="match status" value="1"/>
</dbReference>
<dbReference type="CDD" id="cd00303">
    <property type="entry name" value="retropepsin_like"/>
    <property type="match status" value="1"/>
</dbReference>
<dbReference type="PROSITE" id="PS50158">
    <property type="entry name" value="ZF_CCHC"/>
    <property type="match status" value="1"/>
</dbReference>
<keyword evidence="5" id="KW-1185">Reference proteome</keyword>
<feature type="compositionally biased region" description="Basic and acidic residues" evidence="2">
    <location>
        <begin position="792"/>
        <end position="802"/>
    </location>
</feature>
<feature type="compositionally biased region" description="Basic and acidic residues" evidence="2">
    <location>
        <begin position="753"/>
        <end position="765"/>
    </location>
</feature>
<evidence type="ECO:0000313" key="5">
    <source>
        <dbReference type="Proteomes" id="UP000265515"/>
    </source>
</evidence>
<proteinExistence type="predicted"/>
<feature type="compositionally biased region" description="Acidic residues" evidence="2">
    <location>
        <begin position="685"/>
        <end position="715"/>
    </location>
</feature>
<gene>
    <name evidence="4" type="ORF">CBR_g24110</name>
</gene>
<dbReference type="AlphaFoldDB" id="A0A388L5U8"/>
<dbReference type="Proteomes" id="UP000265515">
    <property type="component" value="Unassembled WGS sequence"/>
</dbReference>
<organism evidence="4 5">
    <name type="scientific">Chara braunii</name>
    <name type="common">Braun's stonewort</name>
    <dbReference type="NCBI Taxonomy" id="69332"/>
    <lineage>
        <taxon>Eukaryota</taxon>
        <taxon>Viridiplantae</taxon>
        <taxon>Streptophyta</taxon>
        <taxon>Charophyceae</taxon>
        <taxon>Charales</taxon>
        <taxon>Characeae</taxon>
        <taxon>Chara</taxon>
    </lineage>
</organism>
<feature type="region of interest" description="Disordered" evidence="2">
    <location>
        <begin position="658"/>
        <end position="814"/>
    </location>
</feature>
<dbReference type="Gramene" id="GBG77664">
    <property type="protein sequence ID" value="GBG77664"/>
    <property type="gene ID" value="CBR_g24110"/>
</dbReference>
<evidence type="ECO:0000259" key="3">
    <source>
        <dbReference type="PROSITE" id="PS50158"/>
    </source>
</evidence>
<dbReference type="InterPro" id="IPR001878">
    <property type="entry name" value="Znf_CCHC"/>
</dbReference>
<accession>A0A388L5U8</accession>
<feature type="domain" description="CCHC-type" evidence="3">
    <location>
        <begin position="35"/>
        <end position="49"/>
    </location>
</feature>
<evidence type="ECO:0000313" key="4">
    <source>
        <dbReference type="EMBL" id="GBG77664.1"/>
    </source>
</evidence>
<dbReference type="Pfam" id="PF00098">
    <property type="entry name" value="zf-CCHC"/>
    <property type="match status" value="1"/>
</dbReference>
<dbReference type="Gene3D" id="4.10.60.10">
    <property type="entry name" value="Zinc finger, CCHC-type"/>
    <property type="match status" value="1"/>
</dbReference>
<comment type="caution">
    <text evidence="4">The sequence shown here is derived from an EMBL/GenBank/DDBJ whole genome shotgun (WGS) entry which is preliminary data.</text>
</comment>
<reference evidence="4 5" key="1">
    <citation type="journal article" date="2018" name="Cell">
        <title>The Chara Genome: Secondary Complexity and Implications for Plant Terrestrialization.</title>
        <authorList>
            <person name="Nishiyama T."/>
            <person name="Sakayama H."/>
            <person name="Vries J.D."/>
            <person name="Buschmann H."/>
            <person name="Saint-Marcoux D."/>
            <person name="Ullrich K.K."/>
            <person name="Haas F.B."/>
            <person name="Vanderstraeten L."/>
            <person name="Becker D."/>
            <person name="Lang D."/>
            <person name="Vosolsobe S."/>
            <person name="Rombauts S."/>
            <person name="Wilhelmsson P.K.I."/>
            <person name="Janitza P."/>
            <person name="Kern R."/>
            <person name="Heyl A."/>
            <person name="Rumpler F."/>
            <person name="Villalobos L.I.A.C."/>
            <person name="Clay J.M."/>
            <person name="Skokan R."/>
            <person name="Toyoda A."/>
            <person name="Suzuki Y."/>
            <person name="Kagoshima H."/>
            <person name="Schijlen E."/>
            <person name="Tajeshwar N."/>
            <person name="Catarino B."/>
            <person name="Hetherington A.J."/>
            <person name="Saltykova A."/>
            <person name="Bonnot C."/>
            <person name="Breuninger H."/>
            <person name="Symeonidi A."/>
            <person name="Radhakrishnan G.V."/>
            <person name="Van Nieuwerburgh F."/>
            <person name="Deforce D."/>
            <person name="Chang C."/>
            <person name="Karol K.G."/>
            <person name="Hedrich R."/>
            <person name="Ulvskov P."/>
            <person name="Glockner G."/>
            <person name="Delwiche C.F."/>
            <person name="Petrasek J."/>
            <person name="Van de Peer Y."/>
            <person name="Friml J."/>
            <person name="Beilby M."/>
            <person name="Dolan L."/>
            <person name="Kohara Y."/>
            <person name="Sugano S."/>
            <person name="Fujiyama A."/>
            <person name="Delaux P.-M."/>
            <person name="Quint M."/>
            <person name="TheiBen G."/>
            <person name="Hagemann M."/>
            <person name="Harholt J."/>
            <person name="Dunand C."/>
            <person name="Zachgo S."/>
            <person name="Langdale J."/>
            <person name="Maumus F."/>
            <person name="Straeten D.V.D."/>
            <person name="Gould S.B."/>
            <person name="Rensing S.A."/>
        </authorList>
    </citation>
    <scope>NUCLEOTIDE SEQUENCE [LARGE SCALE GENOMIC DNA]</scope>
    <source>
        <strain evidence="4 5">S276</strain>
    </source>
</reference>
<dbReference type="GO" id="GO:0003676">
    <property type="term" value="F:nucleic acid binding"/>
    <property type="evidence" value="ECO:0007669"/>
    <property type="project" value="InterPro"/>
</dbReference>
<keyword evidence="1" id="KW-0863">Zinc-finger</keyword>
<dbReference type="InterPro" id="IPR021109">
    <property type="entry name" value="Peptidase_aspartic_dom_sf"/>
</dbReference>
<feature type="compositionally biased region" description="Acidic residues" evidence="2">
    <location>
        <begin position="662"/>
        <end position="674"/>
    </location>
</feature>
<dbReference type="GO" id="GO:0008270">
    <property type="term" value="F:zinc ion binding"/>
    <property type="evidence" value="ECO:0007669"/>
    <property type="project" value="UniProtKB-KW"/>
</dbReference>
<keyword evidence="1" id="KW-0862">Zinc</keyword>
<keyword evidence="1" id="KW-0479">Metal-binding</keyword>
<evidence type="ECO:0000256" key="2">
    <source>
        <dbReference type="SAM" id="MobiDB-lite"/>
    </source>
</evidence>
<sequence length="814" mass="90866">MMRNMRPIAVRAAPIQQGLAPTPVLGGTAGNLNVCYTCHQPGHLARDCPHRPPQQRVGAAPVAATPIANGSGWVGTLMEEMESGGSTLATKEEAAELIPLDQYVSLGYPGLGMIGTIRPAPEQREVAKWRPSRGEMESRGPTFVTGEIDVLNIVRALDHRIPLPIGHLLSISEQTNEHMLQHCKANRKRFALARTTNTKTKEPMSDENAAGASDPIRIGLIQKDDNFLRIKPIPWKSTECDIEVWEIPYNAIIDSGAVVLAILLRVVERAGRKNDLIMLAERDQLVSVDEEKIKTVGQMTNVAFRLGKMHALGDVVVLNVNTYDVLFGLPALVALRVNLDFERRSIILRNTGGKPYVVPMRPTLRTTANLARRVSPAMTGTLRMITWDNGQTYKDADSSEDDDDPVIVEMAQERIQYPVQRTNVKTMSRTNQDLQRTQAMIMGEHLVQISRMVDSLEPPRTLYKGISPLLARYNDKRHYCDITDLPKSLLTPTKEIRLLRLGAKINSLEPPKRLENGLGIRIATKPVMWQDVRDGVTPEEHVVIREQNTQMMATVFSWRSDNSFISAPPPENVKRMNTKHINLADDLPLEIVSQSDESPVPHVLTRTLTPYLQWSACLEEPRSSSNPPSQRDYLNPREIIDLPVFQDRAASEDKEIAIKEEEATEEDEEEETPEEGSYSEHSEGEQSDEKEEDEEEEEDLELEESEWEISAEEAEQTNTRAEDPEAAHKRDEITAEKRQLEFASAANLSITDDPARDPEPPKPEDGEQAETWSAPAGRRRSRSPSPSASDRPSVRARTDAGHRASSPVVIPSSP</sequence>
<dbReference type="Gene3D" id="2.40.70.10">
    <property type="entry name" value="Acid Proteases"/>
    <property type="match status" value="1"/>
</dbReference>